<protein>
    <submittedName>
        <fullName evidence="1">Uncharacterized protein</fullName>
    </submittedName>
</protein>
<evidence type="ECO:0000313" key="2">
    <source>
        <dbReference type="Proteomes" id="UP001281614"/>
    </source>
</evidence>
<dbReference type="EMBL" id="VYYT01000677">
    <property type="protein sequence ID" value="KAK2730312.1"/>
    <property type="molecule type" value="Genomic_DNA"/>
</dbReference>
<organism evidence="1 2">
    <name type="scientific">Colletotrichum kahawae</name>
    <name type="common">Coffee berry disease fungus</name>
    <dbReference type="NCBI Taxonomy" id="34407"/>
    <lineage>
        <taxon>Eukaryota</taxon>
        <taxon>Fungi</taxon>
        <taxon>Dikarya</taxon>
        <taxon>Ascomycota</taxon>
        <taxon>Pezizomycotina</taxon>
        <taxon>Sordariomycetes</taxon>
        <taxon>Hypocreomycetidae</taxon>
        <taxon>Glomerellales</taxon>
        <taxon>Glomerellaceae</taxon>
        <taxon>Colletotrichum</taxon>
        <taxon>Colletotrichum gloeosporioides species complex</taxon>
    </lineage>
</organism>
<proteinExistence type="predicted"/>
<comment type="caution">
    <text evidence="1">The sequence shown here is derived from an EMBL/GenBank/DDBJ whole genome shotgun (WGS) entry which is preliminary data.</text>
</comment>
<reference evidence="1" key="1">
    <citation type="submission" date="2023-02" db="EMBL/GenBank/DDBJ databases">
        <title>Colletotrichum kahawae CIFC_Que2 genome sequencing and assembly.</title>
        <authorList>
            <person name="Baroncelli R."/>
        </authorList>
    </citation>
    <scope>NUCLEOTIDE SEQUENCE</scope>
    <source>
        <strain evidence="1">CIFC_Que2</strain>
    </source>
</reference>
<sequence length="125" mass="13391">MIGQDHSDCQIWQAPSWKEGATPHLYWSRYSGPPDDVVGCVLVQYLALPQSSDAFLTNTTQHVVEGVEGATDTNPLLPYSAPAGQAIVNLAHVDWASSVLGSSTFTAAHRSPATATDLFEYGISE</sequence>
<dbReference type="AlphaFoldDB" id="A0AAD9Y0L6"/>
<keyword evidence="2" id="KW-1185">Reference proteome</keyword>
<name>A0AAD9Y0L6_COLKA</name>
<dbReference type="Proteomes" id="UP001281614">
    <property type="component" value="Unassembled WGS sequence"/>
</dbReference>
<evidence type="ECO:0000313" key="1">
    <source>
        <dbReference type="EMBL" id="KAK2730312.1"/>
    </source>
</evidence>
<accession>A0AAD9Y0L6</accession>
<gene>
    <name evidence="1" type="ORF">CKAH01_09559</name>
</gene>